<comment type="similarity">
    <text evidence="2">Belongs to the FAD-dependent glycerol-3-phosphate dehydrogenase family.</text>
</comment>
<dbReference type="OrthoDB" id="9766796at2"/>
<dbReference type="GO" id="GO:0004368">
    <property type="term" value="F:glycerol-3-phosphate dehydrogenase (quinone) activity"/>
    <property type="evidence" value="ECO:0007669"/>
    <property type="project" value="InterPro"/>
</dbReference>
<keyword evidence="10" id="KW-1185">Reference proteome</keyword>
<evidence type="ECO:0000256" key="5">
    <source>
        <dbReference type="ARBA" id="ARBA00023002"/>
    </source>
</evidence>
<keyword evidence="3" id="KW-0285">Flavoprotein</keyword>
<sequence>MSLRNTNIDKLQQENFDVLVIGGGINGASCAAALAGKGAKVAVIDRADFASETSQASSNLVWGGIKYLEGLEFSLVRKLCLSRNKLCRSFPSSVREIRFFTAHNRNTRHPRFFLYLGTWLYWLIGNGFTKKPSIFSKKFVEKKHTVINTQNCSGAIEYSDAYLMDNDSRFVFNFISSAMRQGAICANYVEAEGSSQEENGWSTVVKDLQGGRSFRIRSKLIVNACGPHVDFYNQNSGQKTKHQHIFSKGVHIIVDQITPAQKVLTFFANDGRMFFVVPMGDKSCIGTTDTKVAEPKTHVTQEDRDFILQNINALLCLEKPLTHNDIISERCGVRPLVVEKREADQAADWLKLSRKHIIEVGDNFISIFGGKLTDCLNVGNEVVRFAEQCGVNLSHSARRWYGESSKQCRDTFFYQAQVLKIPGKHAKRWWRFYDIDAFELLANIRRDCHLQELLIPEIGYYRCEAEFMRKREIVTKLSDFLRRRTNLAMIMNEETLRNHLGIKEVTKLLFPKTFEQQWQEYFSVTANDNLRASK</sequence>
<keyword evidence="4" id="KW-0274">FAD</keyword>
<feature type="transmembrane region" description="Helical" evidence="6">
    <location>
        <begin position="112"/>
        <end position="129"/>
    </location>
</feature>
<dbReference type="EMBL" id="AP019860">
    <property type="protein sequence ID" value="BBM85455.1"/>
    <property type="molecule type" value="Genomic_DNA"/>
</dbReference>
<keyword evidence="6" id="KW-0472">Membrane</keyword>
<dbReference type="PRINTS" id="PR01001">
    <property type="entry name" value="FADG3PDH"/>
</dbReference>
<keyword evidence="5" id="KW-0560">Oxidoreductase</keyword>
<keyword evidence="6" id="KW-1133">Transmembrane helix</keyword>
<dbReference type="RefSeq" id="WP_151969557.1">
    <property type="nucleotide sequence ID" value="NZ_AP019860.1"/>
</dbReference>
<evidence type="ECO:0000256" key="3">
    <source>
        <dbReference type="ARBA" id="ARBA00022630"/>
    </source>
</evidence>
<organism evidence="9 10">
    <name type="scientific">Uabimicrobium amorphum</name>
    <dbReference type="NCBI Taxonomy" id="2596890"/>
    <lineage>
        <taxon>Bacteria</taxon>
        <taxon>Pseudomonadati</taxon>
        <taxon>Planctomycetota</taxon>
        <taxon>Candidatus Uabimicrobiia</taxon>
        <taxon>Candidatus Uabimicrobiales</taxon>
        <taxon>Candidatus Uabimicrobiaceae</taxon>
        <taxon>Candidatus Uabimicrobium</taxon>
    </lineage>
</organism>
<evidence type="ECO:0000313" key="9">
    <source>
        <dbReference type="EMBL" id="BBM85455.1"/>
    </source>
</evidence>
<evidence type="ECO:0000256" key="4">
    <source>
        <dbReference type="ARBA" id="ARBA00022827"/>
    </source>
</evidence>
<evidence type="ECO:0000256" key="6">
    <source>
        <dbReference type="SAM" id="Phobius"/>
    </source>
</evidence>
<name>A0A5S9IRP1_UABAM</name>
<dbReference type="Proteomes" id="UP000326354">
    <property type="component" value="Chromosome"/>
</dbReference>
<dbReference type="Pfam" id="PF16901">
    <property type="entry name" value="DAO_C"/>
    <property type="match status" value="1"/>
</dbReference>
<feature type="domain" description="FAD dependent oxidoreductase" evidence="7">
    <location>
        <begin position="17"/>
        <end position="336"/>
    </location>
</feature>
<dbReference type="Gene3D" id="1.10.8.870">
    <property type="entry name" value="Alpha-glycerophosphate oxidase, cap domain"/>
    <property type="match status" value="1"/>
</dbReference>
<feature type="domain" description="Alpha-glycerophosphate oxidase C-terminal" evidence="8">
    <location>
        <begin position="410"/>
        <end position="496"/>
    </location>
</feature>
<evidence type="ECO:0000256" key="2">
    <source>
        <dbReference type="ARBA" id="ARBA00007330"/>
    </source>
</evidence>
<dbReference type="KEGG" id="uam:UABAM_03822"/>
<dbReference type="InterPro" id="IPR006076">
    <property type="entry name" value="FAD-dep_OxRdtase"/>
</dbReference>
<evidence type="ECO:0000313" key="10">
    <source>
        <dbReference type="Proteomes" id="UP000326354"/>
    </source>
</evidence>
<evidence type="ECO:0000256" key="1">
    <source>
        <dbReference type="ARBA" id="ARBA00001974"/>
    </source>
</evidence>
<dbReference type="Pfam" id="PF01266">
    <property type="entry name" value="DAO"/>
    <property type="match status" value="1"/>
</dbReference>
<protein>
    <submittedName>
        <fullName evidence="9">Glycerol-3-phosphate dehydrogenase</fullName>
    </submittedName>
</protein>
<comment type="cofactor">
    <cofactor evidence="1">
        <name>FAD</name>
        <dbReference type="ChEBI" id="CHEBI:57692"/>
    </cofactor>
</comment>
<reference evidence="9 10" key="1">
    <citation type="submission" date="2019-08" db="EMBL/GenBank/DDBJ databases">
        <title>Complete genome sequence of Candidatus Uab amorphum.</title>
        <authorList>
            <person name="Shiratori T."/>
            <person name="Suzuki S."/>
            <person name="Kakizawa Y."/>
            <person name="Ishida K."/>
        </authorList>
    </citation>
    <scope>NUCLEOTIDE SEQUENCE [LARGE SCALE GENOMIC DNA]</scope>
    <source>
        <strain evidence="9 10">SRT547</strain>
    </source>
</reference>
<dbReference type="PANTHER" id="PTHR11985">
    <property type="entry name" value="GLYCEROL-3-PHOSPHATE DEHYDROGENASE"/>
    <property type="match status" value="1"/>
</dbReference>
<gene>
    <name evidence="9" type="ORF">UABAM_03822</name>
</gene>
<dbReference type="InterPro" id="IPR038299">
    <property type="entry name" value="DAO_C_sf"/>
</dbReference>
<dbReference type="Gene3D" id="3.30.9.10">
    <property type="entry name" value="D-Amino Acid Oxidase, subunit A, domain 2"/>
    <property type="match status" value="1"/>
</dbReference>
<proteinExistence type="inferred from homology"/>
<dbReference type="GO" id="GO:0046168">
    <property type="term" value="P:glycerol-3-phosphate catabolic process"/>
    <property type="evidence" value="ECO:0007669"/>
    <property type="project" value="TreeGrafter"/>
</dbReference>
<dbReference type="Gene3D" id="3.50.50.60">
    <property type="entry name" value="FAD/NAD(P)-binding domain"/>
    <property type="match status" value="1"/>
</dbReference>
<dbReference type="InterPro" id="IPR031656">
    <property type="entry name" value="DAO_C"/>
</dbReference>
<dbReference type="PANTHER" id="PTHR11985:SF15">
    <property type="entry name" value="GLYCEROL-3-PHOSPHATE DEHYDROGENASE, MITOCHONDRIAL"/>
    <property type="match status" value="1"/>
</dbReference>
<evidence type="ECO:0000259" key="8">
    <source>
        <dbReference type="Pfam" id="PF16901"/>
    </source>
</evidence>
<dbReference type="SUPFAM" id="SSF51905">
    <property type="entry name" value="FAD/NAD(P)-binding domain"/>
    <property type="match status" value="1"/>
</dbReference>
<dbReference type="InterPro" id="IPR036188">
    <property type="entry name" value="FAD/NAD-bd_sf"/>
</dbReference>
<accession>A0A5S9IRP1</accession>
<dbReference type="AlphaFoldDB" id="A0A5S9IRP1"/>
<evidence type="ECO:0000259" key="7">
    <source>
        <dbReference type="Pfam" id="PF01266"/>
    </source>
</evidence>
<dbReference type="InterPro" id="IPR000447">
    <property type="entry name" value="G3P_DH_FAD-dep"/>
</dbReference>
<keyword evidence="6" id="KW-0812">Transmembrane</keyword>